<keyword evidence="1" id="KW-0732">Signal</keyword>
<evidence type="ECO:0000313" key="3">
    <source>
        <dbReference type="Proteomes" id="UP000188318"/>
    </source>
</evidence>
<reference evidence="3" key="1">
    <citation type="journal article" date="2017" name="Genome Biol.">
        <title>Comparative genomics reveals high biological diversity and specific adaptations in the industrially and medically important fungal genus Aspergillus.</title>
        <authorList>
            <person name="de Vries R.P."/>
            <person name="Riley R."/>
            <person name="Wiebenga A."/>
            <person name="Aguilar-Osorio G."/>
            <person name="Amillis S."/>
            <person name="Uchima C.A."/>
            <person name="Anderluh G."/>
            <person name="Asadollahi M."/>
            <person name="Askin M."/>
            <person name="Barry K."/>
            <person name="Battaglia E."/>
            <person name="Bayram O."/>
            <person name="Benocci T."/>
            <person name="Braus-Stromeyer S.A."/>
            <person name="Caldana C."/>
            <person name="Canovas D."/>
            <person name="Cerqueira G.C."/>
            <person name="Chen F."/>
            <person name="Chen W."/>
            <person name="Choi C."/>
            <person name="Clum A."/>
            <person name="Dos Santos R.A."/>
            <person name="Damasio A.R."/>
            <person name="Diallinas G."/>
            <person name="Emri T."/>
            <person name="Fekete E."/>
            <person name="Flipphi M."/>
            <person name="Freyberg S."/>
            <person name="Gallo A."/>
            <person name="Gournas C."/>
            <person name="Habgood R."/>
            <person name="Hainaut M."/>
            <person name="Harispe M.L."/>
            <person name="Henrissat B."/>
            <person name="Hilden K.S."/>
            <person name="Hope R."/>
            <person name="Hossain A."/>
            <person name="Karabika E."/>
            <person name="Karaffa L."/>
            <person name="Karanyi Z."/>
            <person name="Krasevec N."/>
            <person name="Kuo A."/>
            <person name="Kusch H."/>
            <person name="LaButti K."/>
            <person name="Lagendijk E.L."/>
            <person name="Lapidus A."/>
            <person name="Levasseur A."/>
            <person name="Lindquist E."/>
            <person name="Lipzen A."/>
            <person name="Logrieco A.F."/>
            <person name="MacCabe A."/>
            <person name="Maekelae M.R."/>
            <person name="Malavazi I."/>
            <person name="Melin P."/>
            <person name="Meyer V."/>
            <person name="Mielnichuk N."/>
            <person name="Miskei M."/>
            <person name="Molnar A.P."/>
            <person name="Mule G."/>
            <person name="Ngan C.Y."/>
            <person name="Orejas M."/>
            <person name="Orosz E."/>
            <person name="Ouedraogo J.P."/>
            <person name="Overkamp K.M."/>
            <person name="Park H.-S."/>
            <person name="Perrone G."/>
            <person name="Piumi F."/>
            <person name="Punt P.J."/>
            <person name="Ram A.F."/>
            <person name="Ramon A."/>
            <person name="Rauscher S."/>
            <person name="Record E."/>
            <person name="Riano-Pachon D.M."/>
            <person name="Robert V."/>
            <person name="Roehrig J."/>
            <person name="Ruller R."/>
            <person name="Salamov A."/>
            <person name="Salih N.S."/>
            <person name="Samson R.A."/>
            <person name="Sandor E."/>
            <person name="Sanguinetti M."/>
            <person name="Schuetze T."/>
            <person name="Sepcic K."/>
            <person name="Shelest E."/>
            <person name="Sherlock G."/>
            <person name="Sophianopoulou V."/>
            <person name="Squina F.M."/>
            <person name="Sun H."/>
            <person name="Susca A."/>
            <person name="Todd R.B."/>
            <person name="Tsang A."/>
            <person name="Unkles S.E."/>
            <person name="van de Wiele N."/>
            <person name="van Rossen-Uffink D."/>
            <person name="Oliveira J.V."/>
            <person name="Vesth T.C."/>
            <person name="Visser J."/>
            <person name="Yu J.-H."/>
            <person name="Zhou M."/>
            <person name="Andersen M.R."/>
            <person name="Archer D.B."/>
            <person name="Baker S.E."/>
            <person name="Benoit I."/>
            <person name="Brakhage A.A."/>
            <person name="Braus G.H."/>
            <person name="Fischer R."/>
            <person name="Frisvad J.C."/>
            <person name="Goldman G.H."/>
            <person name="Houbraken J."/>
            <person name="Oakley B."/>
            <person name="Pocsi I."/>
            <person name="Scazzocchio C."/>
            <person name="Seiboth B."/>
            <person name="vanKuyk P.A."/>
            <person name="Wortman J."/>
            <person name="Dyer P.S."/>
            <person name="Grigoriev I.V."/>
        </authorList>
    </citation>
    <scope>NUCLEOTIDE SEQUENCE [LARGE SCALE GENOMIC DNA]</scope>
    <source>
        <strain evidence="3">ITEM 5010</strain>
    </source>
</reference>
<dbReference type="VEuPathDB" id="FungiDB:ASPCADRAFT_135635"/>
<gene>
    <name evidence="2" type="ORF">ASPCADRAFT_135635</name>
</gene>
<evidence type="ECO:0000256" key="1">
    <source>
        <dbReference type="SAM" id="SignalP"/>
    </source>
</evidence>
<name>A0A1R3R5W3_ASPC5</name>
<evidence type="ECO:0000313" key="2">
    <source>
        <dbReference type="EMBL" id="OOF89868.1"/>
    </source>
</evidence>
<dbReference type="AlphaFoldDB" id="A0A1R3R5W3"/>
<dbReference type="EMBL" id="KV907674">
    <property type="protein sequence ID" value="OOF89868.1"/>
    <property type="molecule type" value="Genomic_DNA"/>
</dbReference>
<dbReference type="OMA" id="TCAWEGH"/>
<protein>
    <submittedName>
        <fullName evidence="2">Uncharacterized protein</fullName>
    </submittedName>
</protein>
<accession>A0A1R3R5W3</accession>
<feature type="chain" id="PRO_5012503671" evidence="1">
    <location>
        <begin position="19"/>
        <end position="290"/>
    </location>
</feature>
<sequence length="290" mass="31415">MHLPHLFYALAALQPAIATSLLNFSAANGDNPTKIGILNLEEARGNKISSNIADLYAKLGSDPNGTPALHYHRKEGYIRAEYHALHKKTSEDETYYIGYKFSLGQIEQSLMIFQFKAYEGNDATDNGANIPLSLEFKSGQLHLQYQADFTAKRVPQWSKTLDTDTVYSAGIVIHTGKPGWVEFYFDGEKQTFSTSGSTRLEANTWTGETEPKFGAYRGEAVEINTYVYNIQIGTELSDIEEAVGLGSGSSSGSGSSASCEWEGHCAGASCSNLNDCSGDLVCKSGVCASP</sequence>
<keyword evidence="3" id="KW-1185">Reference proteome</keyword>
<proteinExistence type="predicted"/>
<dbReference type="Proteomes" id="UP000188318">
    <property type="component" value="Unassembled WGS sequence"/>
</dbReference>
<organism evidence="2 3">
    <name type="scientific">Aspergillus carbonarius (strain ITEM 5010)</name>
    <dbReference type="NCBI Taxonomy" id="602072"/>
    <lineage>
        <taxon>Eukaryota</taxon>
        <taxon>Fungi</taxon>
        <taxon>Dikarya</taxon>
        <taxon>Ascomycota</taxon>
        <taxon>Pezizomycotina</taxon>
        <taxon>Eurotiomycetes</taxon>
        <taxon>Eurotiomycetidae</taxon>
        <taxon>Eurotiales</taxon>
        <taxon>Aspergillaceae</taxon>
        <taxon>Aspergillus</taxon>
        <taxon>Aspergillus subgen. Circumdati</taxon>
    </lineage>
</organism>
<dbReference type="OrthoDB" id="3233795at2759"/>
<feature type="signal peptide" evidence="1">
    <location>
        <begin position="1"/>
        <end position="18"/>
    </location>
</feature>